<evidence type="ECO:0000313" key="3">
    <source>
        <dbReference type="Proteomes" id="UP000292424"/>
    </source>
</evidence>
<reference evidence="2 3" key="1">
    <citation type="submission" date="2019-09" db="EMBL/GenBank/DDBJ databases">
        <title>Complete genome sequence of Arachidicoccus sp. B3-10 isolated from apple orchard soil.</title>
        <authorList>
            <person name="Kim H.S."/>
            <person name="Han K.-I."/>
            <person name="Suh M.K."/>
            <person name="Lee K.C."/>
            <person name="Eom M.K."/>
            <person name="Kim J.-S."/>
            <person name="Kang S.W."/>
            <person name="Sin Y."/>
            <person name="Lee J.-S."/>
        </authorList>
    </citation>
    <scope>NUCLEOTIDE SEQUENCE [LARGE SCALE GENOMIC DNA]</scope>
    <source>
        <strain evidence="2 3">B3-10</strain>
    </source>
</reference>
<feature type="chain" id="PRO_5024309736" evidence="1">
    <location>
        <begin position="23"/>
        <end position="431"/>
    </location>
</feature>
<sequence length="431" mass="45717">MKTKKILNSAVAIAIAAGTLTACSKSDSSIGSSNPIIPSDATGGYFISATSANGSYLLATPTLDNGSLTIVGDGVELFSAYTWVFHSSDRAFGLLYQQGDPGLGVSYKLNTNGKLEKSGGDVEIVDRFTSYGPFGNYVVSSVGGYIDSLTHPGQKDTVAVFNFYDVGNGNANTRKTIATSNFVGNTQQATFSGIVDMGDGTFLTSAVLSGSKAAGSGGGSSSGTINFPDSCWVIRFDANLNVKNIYRDGRISYSSGRYRSQYYSQMADDDNGNTYVFSGAYESTTTKKAGVIRINKGATTFDQSFYMDIQSAASNHKFKRVWHISDGYFLLEFYNQAGNITNTLQGSTAYGIVNTSDQSFKWLDAASGMPDSTTITGTGLPTSLNSKIYLPVTVENMKPAVYIIDPAKNTATRGLEVDAVGIGAVGYLKKD</sequence>
<accession>A0A5P2GAT6</accession>
<protein>
    <submittedName>
        <fullName evidence="2">DUF4374 domain-containing protein</fullName>
    </submittedName>
</protein>
<evidence type="ECO:0000313" key="2">
    <source>
        <dbReference type="EMBL" id="QES90303.1"/>
    </source>
</evidence>
<name>A0A5P2GAT6_9BACT</name>
<keyword evidence="3" id="KW-1185">Reference proteome</keyword>
<dbReference type="Proteomes" id="UP000292424">
    <property type="component" value="Chromosome"/>
</dbReference>
<evidence type="ECO:0000256" key="1">
    <source>
        <dbReference type="SAM" id="SignalP"/>
    </source>
</evidence>
<dbReference type="RefSeq" id="WP_131331288.1">
    <property type="nucleotide sequence ID" value="NZ_CP044016.1"/>
</dbReference>
<dbReference type="OrthoDB" id="738440at2"/>
<dbReference type="KEGG" id="arac:E0W69_017140"/>
<dbReference type="AlphaFoldDB" id="A0A5P2GAT6"/>
<proteinExistence type="predicted"/>
<dbReference type="EMBL" id="CP044016">
    <property type="protein sequence ID" value="QES90303.1"/>
    <property type="molecule type" value="Genomic_DNA"/>
</dbReference>
<keyword evidence="1" id="KW-0732">Signal</keyword>
<dbReference type="Pfam" id="PF14298">
    <property type="entry name" value="DUF4374"/>
    <property type="match status" value="2"/>
</dbReference>
<feature type="signal peptide" evidence="1">
    <location>
        <begin position="1"/>
        <end position="22"/>
    </location>
</feature>
<gene>
    <name evidence="2" type="ORF">E0W69_017140</name>
</gene>
<dbReference type="InterPro" id="IPR025401">
    <property type="entry name" value="DUF4374"/>
</dbReference>
<dbReference type="PROSITE" id="PS51257">
    <property type="entry name" value="PROKAR_LIPOPROTEIN"/>
    <property type="match status" value="1"/>
</dbReference>
<organism evidence="2 3">
    <name type="scientific">Rhizosphaericola mali</name>
    <dbReference type="NCBI Taxonomy" id="2545455"/>
    <lineage>
        <taxon>Bacteria</taxon>
        <taxon>Pseudomonadati</taxon>
        <taxon>Bacteroidota</taxon>
        <taxon>Chitinophagia</taxon>
        <taxon>Chitinophagales</taxon>
        <taxon>Chitinophagaceae</taxon>
        <taxon>Rhizosphaericola</taxon>
    </lineage>
</organism>